<evidence type="ECO:0000313" key="2">
    <source>
        <dbReference type="EMBL" id="AWN05256.1"/>
    </source>
</evidence>
<dbReference type="GeneID" id="80019251"/>
<keyword evidence="1" id="KW-0812">Transmembrane</keyword>
<sequence>MSMFWAFVAGLSLGWLTMLVFVAMVMGNKGVK</sequence>
<dbReference type="Proteomes" id="UP000247188">
    <property type="component" value="Segment"/>
</dbReference>
<organism evidence="2 3">
    <name type="scientific">Streptomyces phage Ibantik</name>
    <dbReference type="NCBI Taxonomy" id="2182397"/>
    <lineage>
        <taxon>Viruses</taxon>
        <taxon>Duplodnaviria</taxon>
        <taxon>Heunggongvirae</taxon>
        <taxon>Uroviricota</taxon>
        <taxon>Caudoviricetes</taxon>
        <taxon>Ibantikvirus</taxon>
        <taxon>Ibantikvirus ibantik</taxon>
    </lineage>
</organism>
<gene>
    <name evidence="2" type="primary">32</name>
    <name evidence="2" type="ORF">SEA_IBANTIK_32</name>
</gene>
<evidence type="ECO:0000313" key="3">
    <source>
        <dbReference type="Proteomes" id="UP000247188"/>
    </source>
</evidence>
<accession>A0A2U8UPB2</accession>
<name>A0A2U8UPB2_9CAUD</name>
<reference evidence="3" key="1">
    <citation type="submission" date="2018-04" db="EMBL/GenBank/DDBJ databases">
        <authorList>
            <person name="Go L.Y."/>
            <person name="Mitchell J.A."/>
        </authorList>
    </citation>
    <scope>NUCLEOTIDE SEQUENCE [LARGE SCALE GENOMIC DNA]</scope>
</reference>
<evidence type="ECO:0000256" key="1">
    <source>
        <dbReference type="SAM" id="Phobius"/>
    </source>
</evidence>
<dbReference type="RefSeq" id="YP_010754656.1">
    <property type="nucleotide sequence ID" value="NC_073462.1"/>
</dbReference>
<proteinExistence type="predicted"/>
<feature type="transmembrane region" description="Helical" evidence="1">
    <location>
        <begin position="6"/>
        <end position="26"/>
    </location>
</feature>
<keyword evidence="1" id="KW-1133">Transmembrane helix</keyword>
<protein>
    <submittedName>
        <fullName evidence="2">Uncharacterized protein</fullName>
    </submittedName>
</protein>
<dbReference type="EMBL" id="MH155870">
    <property type="protein sequence ID" value="AWN05256.1"/>
    <property type="molecule type" value="Genomic_DNA"/>
</dbReference>
<keyword evidence="3" id="KW-1185">Reference proteome</keyword>
<keyword evidence="1" id="KW-0472">Membrane</keyword>
<dbReference type="KEGG" id="vg:80019251"/>